<evidence type="ECO:0000313" key="2">
    <source>
        <dbReference type="Proteomes" id="UP000593579"/>
    </source>
</evidence>
<proteinExistence type="predicted"/>
<protein>
    <submittedName>
        <fullName evidence="1">Uncharacterized protein</fullName>
    </submittedName>
</protein>
<organism evidence="1 2">
    <name type="scientific">Gossypium gossypioides</name>
    <name type="common">Mexican cotton</name>
    <name type="synonym">Selera gossypioides</name>
    <dbReference type="NCBI Taxonomy" id="34282"/>
    <lineage>
        <taxon>Eukaryota</taxon>
        <taxon>Viridiplantae</taxon>
        <taxon>Streptophyta</taxon>
        <taxon>Embryophyta</taxon>
        <taxon>Tracheophyta</taxon>
        <taxon>Spermatophyta</taxon>
        <taxon>Magnoliopsida</taxon>
        <taxon>eudicotyledons</taxon>
        <taxon>Gunneridae</taxon>
        <taxon>Pentapetalae</taxon>
        <taxon>rosids</taxon>
        <taxon>malvids</taxon>
        <taxon>Malvales</taxon>
        <taxon>Malvaceae</taxon>
        <taxon>Malvoideae</taxon>
        <taxon>Gossypium</taxon>
    </lineage>
</organism>
<dbReference type="Proteomes" id="UP000593579">
    <property type="component" value="Unassembled WGS sequence"/>
</dbReference>
<dbReference type="OrthoDB" id="957315at2759"/>
<gene>
    <name evidence="1" type="ORF">Gogos_022036</name>
</gene>
<keyword evidence="2" id="KW-1185">Reference proteome</keyword>
<evidence type="ECO:0000313" key="1">
    <source>
        <dbReference type="EMBL" id="MBA0753724.1"/>
    </source>
</evidence>
<dbReference type="AlphaFoldDB" id="A0A7J9CZI4"/>
<reference evidence="1 2" key="1">
    <citation type="journal article" date="2019" name="Genome Biol. Evol.">
        <title>Insights into the evolution of the New World diploid cottons (Gossypium, subgenus Houzingenia) based on genome sequencing.</title>
        <authorList>
            <person name="Grover C.E."/>
            <person name="Arick M.A. 2nd"/>
            <person name="Thrash A."/>
            <person name="Conover J.L."/>
            <person name="Sanders W.S."/>
            <person name="Peterson D.G."/>
            <person name="Frelichowski J.E."/>
            <person name="Scheffler J.A."/>
            <person name="Scheffler B.E."/>
            <person name="Wendel J.F."/>
        </authorList>
    </citation>
    <scope>NUCLEOTIDE SEQUENCE [LARGE SCALE GENOMIC DNA]</scope>
    <source>
        <strain evidence="1">5</strain>
        <tissue evidence="1">Leaf</tissue>
    </source>
</reference>
<comment type="caution">
    <text evidence="1">The sequence shown here is derived from an EMBL/GenBank/DDBJ whole genome shotgun (WGS) entry which is preliminary data.</text>
</comment>
<accession>A0A7J9CZI4</accession>
<name>A0A7J9CZI4_GOSGO</name>
<dbReference type="EMBL" id="JABEZY010257740">
    <property type="protein sequence ID" value="MBA0753724.1"/>
    <property type="molecule type" value="Genomic_DNA"/>
</dbReference>
<sequence>MAVLQSLQDEDVEWKALWMVPNEILYQCGDFD</sequence>